<name>A0AAU8FF60_9BACT</name>
<sequence length="51" mass="5595">MYIADGQIYVFDPSGRETGMIETPERPSTISVVGNTLFITGRNGLYATKVK</sequence>
<proteinExistence type="predicted"/>
<organism evidence="1">
    <name type="scientific">Dyadobacter sp. 676</name>
    <dbReference type="NCBI Taxonomy" id="3088362"/>
    <lineage>
        <taxon>Bacteria</taxon>
        <taxon>Pseudomonadati</taxon>
        <taxon>Bacteroidota</taxon>
        <taxon>Cytophagia</taxon>
        <taxon>Cytophagales</taxon>
        <taxon>Spirosomataceae</taxon>
        <taxon>Dyadobacter</taxon>
    </lineage>
</organism>
<dbReference type="SUPFAM" id="SSF63829">
    <property type="entry name" value="Calcium-dependent phosphotriesterase"/>
    <property type="match status" value="1"/>
</dbReference>
<protein>
    <submittedName>
        <fullName evidence="1">Uncharacterized protein</fullName>
    </submittedName>
</protein>
<dbReference type="EMBL" id="CP159289">
    <property type="protein sequence ID" value="XCH22517.1"/>
    <property type="molecule type" value="Genomic_DNA"/>
</dbReference>
<gene>
    <name evidence="1" type="ORF">ABV298_19495</name>
</gene>
<dbReference type="AlphaFoldDB" id="A0AAU8FF60"/>
<dbReference type="Gene3D" id="2.120.10.30">
    <property type="entry name" value="TolB, C-terminal domain"/>
    <property type="match status" value="1"/>
</dbReference>
<dbReference type="InterPro" id="IPR011042">
    <property type="entry name" value="6-blade_b-propeller_TolB-like"/>
</dbReference>
<dbReference type="RefSeq" id="WP_353717847.1">
    <property type="nucleotide sequence ID" value="NZ_CP159289.1"/>
</dbReference>
<accession>A0AAU8FF60</accession>
<evidence type="ECO:0000313" key="1">
    <source>
        <dbReference type="EMBL" id="XCH22517.1"/>
    </source>
</evidence>
<reference evidence="1" key="1">
    <citation type="submission" date="2024-06" db="EMBL/GenBank/DDBJ databases">
        <title>Sequencing and assembly of the genome of Dyadobacter sp. strain 676, a symbiont of Cyamopsis tetragonoloba.</title>
        <authorList>
            <person name="Guro P."/>
            <person name="Sazanova A."/>
            <person name="Kuznetsova I."/>
            <person name="Belimov A."/>
            <person name="Safronova V."/>
        </authorList>
    </citation>
    <scope>NUCLEOTIDE SEQUENCE</scope>
    <source>
        <strain evidence="1">676</strain>
    </source>
</reference>